<evidence type="ECO:0000313" key="1">
    <source>
        <dbReference type="EMBL" id="RBM60402.1"/>
    </source>
</evidence>
<organism evidence="1 2">
    <name type="scientific">Vibrio paracholerae</name>
    <dbReference type="NCBI Taxonomy" id="650003"/>
    <lineage>
        <taxon>Bacteria</taxon>
        <taxon>Pseudomonadati</taxon>
        <taxon>Pseudomonadota</taxon>
        <taxon>Gammaproteobacteria</taxon>
        <taxon>Vibrionales</taxon>
        <taxon>Vibrionaceae</taxon>
        <taxon>Vibrio</taxon>
    </lineage>
</organism>
<evidence type="ECO:0008006" key="3">
    <source>
        <dbReference type="Google" id="ProtNLM"/>
    </source>
</evidence>
<reference evidence="1 2" key="1">
    <citation type="submission" date="2018-06" db="EMBL/GenBank/DDBJ databases">
        <title>Draft genome sequences of nine Vibrio sp. clinical isolates from across the United States representing the closest known relative of Vibrio cholerae.</title>
        <authorList>
            <person name="Islam M.T."/>
            <person name="Liang K."/>
            <person name="Im M.S."/>
            <person name="Winkjer J."/>
            <person name="Busby S."/>
            <person name="Batra D."/>
            <person name="Rowe L."/>
            <person name="Tarr C.L."/>
            <person name="Boucher Y."/>
        </authorList>
    </citation>
    <scope>NUCLEOTIDE SEQUENCE [LARGE SCALE GENOMIC DNA]</scope>
    <source>
        <strain evidence="1 2">2017V-1110</strain>
    </source>
</reference>
<dbReference type="Proteomes" id="UP000252199">
    <property type="component" value="Unassembled WGS sequence"/>
</dbReference>
<protein>
    <recommendedName>
        <fullName evidence="3">Nucleoid-associated protein YejK</fullName>
    </recommendedName>
</protein>
<dbReference type="InterPro" id="IPR007358">
    <property type="entry name" value="Nucleoid_associated_NdpA"/>
</dbReference>
<evidence type="ECO:0000313" key="2">
    <source>
        <dbReference type="Proteomes" id="UP000252199"/>
    </source>
</evidence>
<proteinExistence type="predicted"/>
<sequence>MNVLSCVECDFSYEDTLEECPRCAELEHVERPDLVAVAAMTAEFITQAGSSKLEAKIGDLWPKNDDVSFKLISEVERKFKGKNKFHSYFSENNSIGSAPNLLKTYIGKQIIFSELVKKFMDSLVAAAKEVGVHKVAGGNIVFMHYKGHEDTDIGRLLAIWVTKKDGFDFDEESLVPKDSSHLNLDALRQAALFDLTLFDEVYPNVPTDDTYLKFIKGTSTGAFFKTAFGCDERNAGNVDSIKNLRHAVSDYQDRYQLSNDFYMDATAKVETLLEVAQKSGKPISLSTLCNAVCSGIVNLAT</sequence>
<dbReference type="EMBL" id="QKKU01000127">
    <property type="protein sequence ID" value="RBM60402.1"/>
    <property type="molecule type" value="Genomic_DNA"/>
</dbReference>
<dbReference type="AlphaFoldDB" id="A0ABD7FQY5"/>
<gene>
    <name evidence="1" type="ORF">DLR72_17695</name>
</gene>
<accession>A0ABD7FQY5</accession>
<dbReference type="Pfam" id="PF04245">
    <property type="entry name" value="NA37"/>
    <property type="match status" value="1"/>
</dbReference>
<comment type="caution">
    <text evidence="1">The sequence shown here is derived from an EMBL/GenBank/DDBJ whole genome shotgun (WGS) entry which is preliminary data.</text>
</comment>
<name>A0ABD7FQY5_9VIBR</name>